<dbReference type="EMBL" id="JABACJ020000017">
    <property type="protein sequence ID" value="MBU3877378.1"/>
    <property type="molecule type" value="Genomic_DNA"/>
</dbReference>
<comment type="subcellular location">
    <subcellularLocation>
        <location evidence="2">Cell membrane</location>
        <topology evidence="2">Multi-pass membrane protein</topology>
    </subcellularLocation>
</comment>
<evidence type="ECO:0000256" key="5">
    <source>
        <dbReference type="ARBA" id="ARBA00022448"/>
    </source>
</evidence>
<evidence type="ECO:0000256" key="11">
    <source>
        <dbReference type="ARBA" id="ARBA00023136"/>
    </source>
</evidence>
<feature type="transmembrane region" description="Helical" evidence="13">
    <location>
        <begin position="20"/>
        <end position="43"/>
    </location>
</feature>
<keyword evidence="9 13" id="KW-1133">Transmembrane helix</keyword>
<keyword evidence="5" id="KW-0813">Transport</keyword>
<evidence type="ECO:0000256" key="8">
    <source>
        <dbReference type="ARBA" id="ARBA00022692"/>
    </source>
</evidence>
<dbReference type="InterPro" id="IPR048279">
    <property type="entry name" value="MdtK-like"/>
</dbReference>
<evidence type="ECO:0000256" key="3">
    <source>
        <dbReference type="ARBA" id="ARBA00010199"/>
    </source>
</evidence>
<evidence type="ECO:0000256" key="9">
    <source>
        <dbReference type="ARBA" id="ARBA00022989"/>
    </source>
</evidence>
<reference evidence="14 15" key="1">
    <citation type="submission" date="2021-06" db="EMBL/GenBank/DDBJ databases">
        <title>Faecalicatena sp. nov. isolated from porcine feces.</title>
        <authorList>
            <person name="Oh B.S."/>
            <person name="Lee J.H."/>
        </authorList>
    </citation>
    <scope>NUCLEOTIDE SEQUENCE [LARGE SCALE GENOMIC DNA]</scope>
    <source>
        <strain evidence="14 15">AGMB00832</strain>
    </source>
</reference>
<feature type="transmembrane region" description="Helical" evidence="13">
    <location>
        <begin position="90"/>
        <end position="115"/>
    </location>
</feature>
<feature type="transmembrane region" description="Helical" evidence="13">
    <location>
        <begin position="255"/>
        <end position="276"/>
    </location>
</feature>
<feature type="transmembrane region" description="Helical" evidence="13">
    <location>
        <begin position="282"/>
        <end position="304"/>
    </location>
</feature>
<evidence type="ECO:0000313" key="15">
    <source>
        <dbReference type="Proteomes" id="UP000723714"/>
    </source>
</evidence>
<dbReference type="Pfam" id="PF01554">
    <property type="entry name" value="MatE"/>
    <property type="match status" value="2"/>
</dbReference>
<dbReference type="InterPro" id="IPR002528">
    <property type="entry name" value="MATE_fam"/>
</dbReference>
<name>A0ABS6D6Z9_9FIRM</name>
<proteinExistence type="inferred from homology"/>
<keyword evidence="11 13" id="KW-0472">Membrane</keyword>
<dbReference type="CDD" id="cd13138">
    <property type="entry name" value="MATE_yoeA_like"/>
    <property type="match status" value="1"/>
</dbReference>
<comment type="function">
    <text evidence="1">Multidrug efflux pump.</text>
</comment>
<protein>
    <recommendedName>
        <fullName evidence="4">Probable multidrug resistance protein NorM</fullName>
    </recommendedName>
    <alternativeName>
        <fullName evidence="12">Multidrug-efflux transporter</fullName>
    </alternativeName>
</protein>
<feature type="transmembrane region" description="Helical" evidence="13">
    <location>
        <begin position="135"/>
        <end position="159"/>
    </location>
</feature>
<feature type="transmembrane region" description="Helical" evidence="13">
    <location>
        <begin position="413"/>
        <end position="435"/>
    </location>
</feature>
<organism evidence="14 15">
    <name type="scientific">Faecalicatena faecalis</name>
    <dbReference type="NCBI Taxonomy" id="2726362"/>
    <lineage>
        <taxon>Bacteria</taxon>
        <taxon>Bacillati</taxon>
        <taxon>Bacillota</taxon>
        <taxon>Clostridia</taxon>
        <taxon>Lachnospirales</taxon>
        <taxon>Lachnospiraceae</taxon>
        <taxon>Faecalicatena</taxon>
    </lineage>
</organism>
<evidence type="ECO:0000256" key="12">
    <source>
        <dbReference type="ARBA" id="ARBA00031636"/>
    </source>
</evidence>
<feature type="transmembrane region" description="Helical" evidence="13">
    <location>
        <begin position="166"/>
        <end position="185"/>
    </location>
</feature>
<dbReference type="PANTHER" id="PTHR43298:SF2">
    <property type="entry name" value="FMN_FAD EXPORTER YEEO-RELATED"/>
    <property type="match status" value="1"/>
</dbReference>
<dbReference type="Proteomes" id="UP000723714">
    <property type="component" value="Unassembled WGS sequence"/>
</dbReference>
<evidence type="ECO:0000256" key="13">
    <source>
        <dbReference type="SAM" id="Phobius"/>
    </source>
</evidence>
<keyword evidence="10" id="KW-0406">Ion transport</keyword>
<dbReference type="RefSeq" id="WP_216243752.1">
    <property type="nucleotide sequence ID" value="NZ_JABACJ020000017.1"/>
</dbReference>
<comment type="caution">
    <text evidence="14">The sequence shown here is derived from an EMBL/GenBank/DDBJ whole genome shotgun (WGS) entry which is preliminary data.</text>
</comment>
<keyword evidence="8 13" id="KW-0812">Transmembrane</keyword>
<evidence type="ECO:0000256" key="1">
    <source>
        <dbReference type="ARBA" id="ARBA00003408"/>
    </source>
</evidence>
<keyword evidence="7" id="KW-1003">Cell membrane</keyword>
<feature type="transmembrane region" description="Helical" evidence="13">
    <location>
        <begin position="58"/>
        <end position="78"/>
    </location>
</feature>
<feature type="transmembrane region" description="Helical" evidence="13">
    <location>
        <begin position="191"/>
        <end position="213"/>
    </location>
</feature>
<dbReference type="PANTHER" id="PTHR43298">
    <property type="entry name" value="MULTIDRUG RESISTANCE PROTEIN NORM-RELATED"/>
    <property type="match status" value="1"/>
</dbReference>
<evidence type="ECO:0000313" key="14">
    <source>
        <dbReference type="EMBL" id="MBU3877378.1"/>
    </source>
</evidence>
<evidence type="ECO:0000256" key="10">
    <source>
        <dbReference type="ARBA" id="ARBA00023065"/>
    </source>
</evidence>
<feature type="transmembrane region" description="Helical" evidence="13">
    <location>
        <begin position="316"/>
        <end position="334"/>
    </location>
</feature>
<evidence type="ECO:0000256" key="6">
    <source>
        <dbReference type="ARBA" id="ARBA00022449"/>
    </source>
</evidence>
<accession>A0ABS6D6Z9</accession>
<evidence type="ECO:0000256" key="2">
    <source>
        <dbReference type="ARBA" id="ARBA00004651"/>
    </source>
</evidence>
<dbReference type="NCBIfam" id="TIGR00797">
    <property type="entry name" value="matE"/>
    <property type="match status" value="1"/>
</dbReference>
<evidence type="ECO:0000256" key="7">
    <source>
        <dbReference type="ARBA" id="ARBA00022475"/>
    </source>
</evidence>
<comment type="similarity">
    <text evidence="3">Belongs to the multi antimicrobial extrusion (MATE) (TC 2.A.66.1) family.</text>
</comment>
<keyword evidence="6" id="KW-0050">Antiport</keyword>
<dbReference type="InterPro" id="IPR050222">
    <property type="entry name" value="MATE_MdtK"/>
</dbReference>
<evidence type="ECO:0000256" key="4">
    <source>
        <dbReference type="ARBA" id="ARBA00020268"/>
    </source>
</evidence>
<dbReference type="PIRSF" id="PIRSF006603">
    <property type="entry name" value="DinF"/>
    <property type="match status" value="1"/>
</dbReference>
<keyword evidence="15" id="KW-1185">Reference proteome</keyword>
<gene>
    <name evidence="14" type="ORF">HGO97_016355</name>
</gene>
<feature type="transmembrane region" description="Helical" evidence="13">
    <location>
        <begin position="384"/>
        <end position="407"/>
    </location>
</feature>
<sequence length="450" mass="48222">MKQISLTEGNVWKVLLRFSIPFVLANLLQALYGAVDLMVIGAFCSADSIAAVSTGTQVTQIITSLISGLTVGGTILVAKYTGMGKLEKVASAISTTILCFALFSVVLTIVIAGAVSPILNLLQVPASSMTEAYRYILICSTGIFFICEYNALCAVLRGYGDSVSPLLFAAAACVCNVIGDIYTVGYLHMGAAGTALATVFSQGVSMILAFFYLRRRSWPFGIALRGLKMERGLFKELVSVGVPVSFQECMVRVSFLYLTAIINSFGVYAASAVGIAGKFDVFAMLPGTSISAALTALTAQNVAAGKRNRARCFVRYGISISLACAAVFFLWAQFHPQSMIGLFSKDAQVAACGIRFMKTCSLDYLAVSVLFSLNAYLNGCEKTVFTMLNCCTGALLIRVPILFFLVSRGVKNLTYYGLVSPFSTVIMIAVIGIYMRRASAPVKYQQRATV</sequence>